<dbReference type="EMBL" id="JAOAOG010000346">
    <property type="protein sequence ID" value="KAJ6226159.1"/>
    <property type="molecule type" value="Genomic_DNA"/>
</dbReference>
<accession>A0ABQ8X260</accession>
<evidence type="ECO:0000313" key="3">
    <source>
        <dbReference type="Proteomes" id="UP001150062"/>
    </source>
</evidence>
<evidence type="ECO:0000313" key="2">
    <source>
        <dbReference type="EMBL" id="KAJ6226159.1"/>
    </source>
</evidence>
<feature type="compositionally biased region" description="Basic residues" evidence="1">
    <location>
        <begin position="171"/>
        <end position="194"/>
    </location>
</feature>
<comment type="caution">
    <text evidence="2">The sequence shown here is derived from an EMBL/GenBank/DDBJ whole genome shotgun (WGS) entry which is preliminary data.</text>
</comment>
<feature type="region of interest" description="Disordered" evidence="1">
    <location>
        <begin position="338"/>
        <end position="366"/>
    </location>
</feature>
<proteinExistence type="predicted"/>
<reference evidence="2" key="1">
    <citation type="submission" date="2022-08" db="EMBL/GenBank/DDBJ databases">
        <title>Novel sulfate-reducing endosymbionts in the free-living metamonad Anaeramoeba.</title>
        <authorList>
            <person name="Jerlstrom-Hultqvist J."/>
            <person name="Cepicka I."/>
            <person name="Gallot-Lavallee L."/>
            <person name="Salas-Leiva D."/>
            <person name="Curtis B.A."/>
            <person name="Zahonova K."/>
            <person name="Pipaliya S."/>
            <person name="Dacks J."/>
            <person name="Roger A.J."/>
        </authorList>
    </citation>
    <scope>NUCLEOTIDE SEQUENCE</scope>
    <source>
        <strain evidence="2">Schooner1</strain>
    </source>
</reference>
<feature type="region of interest" description="Disordered" evidence="1">
    <location>
        <begin position="156"/>
        <end position="216"/>
    </location>
</feature>
<organism evidence="2 3">
    <name type="scientific">Anaeramoeba flamelloides</name>
    <dbReference type="NCBI Taxonomy" id="1746091"/>
    <lineage>
        <taxon>Eukaryota</taxon>
        <taxon>Metamonada</taxon>
        <taxon>Anaeramoebidae</taxon>
        <taxon>Anaeramoeba</taxon>
    </lineage>
</organism>
<gene>
    <name evidence="2" type="ORF">M0813_01128</name>
</gene>
<dbReference type="Proteomes" id="UP001150062">
    <property type="component" value="Unassembled WGS sequence"/>
</dbReference>
<keyword evidence="3" id="KW-1185">Reference proteome</keyword>
<feature type="compositionally biased region" description="Polar residues" evidence="1">
    <location>
        <begin position="158"/>
        <end position="170"/>
    </location>
</feature>
<protein>
    <submittedName>
        <fullName evidence="2">Uncharacterized protein</fullName>
    </submittedName>
</protein>
<sequence length="506" mass="59602">MIKNKVTKNDCRILLVPKYLTEEQFDNVGNFHKLKKILFSHEHDPGFQDHIQTNCPHLINKDEYLKNLKKMPVKTETTKQFEELFSNKTQLRNKHSKQILHKIEEKIANKVIPNGKKIETPFKPSSSSNDSISPLMMKIEDTDDSEDINNWTIDEISSLGSSDDNGNITNIRKRVRKNGTKYQKEKKNKGRHIEKKSSARNQRKPRSISSESDLEVPFDDELDDFEIKSEDIQENGSFTESLQTMSDSEGEGIELVEEYQSDIQILEQIAKLVEQNQNNNQQITLMIYQLKKQNQPHQKEHDYIYPYMQRYKQNQQKKIQRKYKIQNNQFTNFHRSEKKNSLELANNRRNNNNHLKSSMKKEPLSKENTRISELNNLFVIRDKIFEKNIIKQVIQETTQPTVDYIMKLKAKNHKGIIKQPNIPLAKQMKEQIYSLVRGYRKRVIVDPIVVKEENNDFGIPNSPQRQKAIYLLHKKDVKGYIQFMNPILKWIVIEQSLRNFGLINHS</sequence>
<name>A0ABQ8X260_9EUKA</name>
<evidence type="ECO:0000256" key="1">
    <source>
        <dbReference type="SAM" id="MobiDB-lite"/>
    </source>
</evidence>